<sequence length="363" mass="38698">MEEYVRVATSLPPAGQLHTLIGIAFVLGLGKGGVPGLATVATAATVLTAPSDVPGGLSFAVSLMVPVLTAVDVHAASLHRNHLDWHAVRLLLPISFVGMTIGCAIDGRVSDSNARLLVGIVLLGILTLQARGLPPMTTRESMRNKKSTGDDYDDERRRTATTITVGEGGDPSRRVNHDCIDDHRGGRGCSRRNHRSRDVEDGDCDPIPSNAAHPSIGRARRKKGTARIMIMNGRYCPNYDSRLLWVCIVGLVGGSSTMLTNSMGPMVNVYLLSVEGLSPRSYVGTRAAFFCVVNLMKIPMRIYGGTLGMSMAPLACFLSLVAAVGVGMAKPIMLNMNERTFVILELGVVAFAGLRLCYLGLVG</sequence>
<keyword evidence="6 8" id="KW-0472">Membrane</keyword>
<dbReference type="Proteomes" id="UP001530377">
    <property type="component" value="Unassembled WGS sequence"/>
</dbReference>
<comment type="subcellular location">
    <subcellularLocation>
        <location evidence="1">Cell membrane</location>
        <topology evidence="1">Multi-pass membrane protein</topology>
    </subcellularLocation>
</comment>
<proteinExistence type="predicted"/>
<feature type="transmembrane region" description="Helical" evidence="8">
    <location>
        <begin position="341"/>
        <end position="361"/>
    </location>
</feature>
<gene>
    <name evidence="9" type="ORF">ACHAXA_008138</name>
</gene>
<evidence type="ECO:0000256" key="7">
    <source>
        <dbReference type="SAM" id="MobiDB-lite"/>
    </source>
</evidence>
<keyword evidence="10" id="KW-1185">Reference proteome</keyword>
<dbReference type="EMBL" id="JALLPB020000049">
    <property type="protein sequence ID" value="KAL3822998.1"/>
    <property type="molecule type" value="Genomic_DNA"/>
</dbReference>
<feature type="transmembrane region" description="Helical" evidence="8">
    <location>
        <begin position="302"/>
        <end position="329"/>
    </location>
</feature>
<feature type="transmembrane region" description="Helical" evidence="8">
    <location>
        <begin position="57"/>
        <end position="78"/>
    </location>
</feature>
<feature type="transmembrane region" description="Helical" evidence="8">
    <location>
        <begin position="243"/>
        <end position="263"/>
    </location>
</feature>
<accession>A0ABD3SEQ9</accession>
<feature type="compositionally biased region" description="Basic and acidic residues" evidence="7">
    <location>
        <begin position="140"/>
        <end position="155"/>
    </location>
</feature>
<evidence type="ECO:0000256" key="8">
    <source>
        <dbReference type="SAM" id="Phobius"/>
    </source>
</evidence>
<dbReference type="InterPro" id="IPR002781">
    <property type="entry name" value="TM_pro_TauE-like"/>
</dbReference>
<dbReference type="InterPro" id="IPR052017">
    <property type="entry name" value="TSUP"/>
</dbReference>
<feature type="transmembrane region" description="Helical" evidence="8">
    <location>
        <begin position="90"/>
        <end position="110"/>
    </location>
</feature>
<keyword evidence="2" id="KW-0813">Transport</keyword>
<dbReference type="AlphaFoldDB" id="A0ABD3SEQ9"/>
<evidence type="ECO:0000256" key="3">
    <source>
        <dbReference type="ARBA" id="ARBA00022475"/>
    </source>
</evidence>
<evidence type="ECO:0000313" key="9">
    <source>
        <dbReference type="EMBL" id="KAL3822998.1"/>
    </source>
</evidence>
<keyword evidence="3" id="KW-1003">Cell membrane</keyword>
<dbReference type="Pfam" id="PF01925">
    <property type="entry name" value="TauE"/>
    <property type="match status" value="1"/>
</dbReference>
<protein>
    <recommendedName>
        <fullName evidence="11">Membrane transporter protein</fullName>
    </recommendedName>
</protein>
<organism evidence="9 10">
    <name type="scientific">Cyclostephanos tholiformis</name>
    <dbReference type="NCBI Taxonomy" id="382380"/>
    <lineage>
        <taxon>Eukaryota</taxon>
        <taxon>Sar</taxon>
        <taxon>Stramenopiles</taxon>
        <taxon>Ochrophyta</taxon>
        <taxon>Bacillariophyta</taxon>
        <taxon>Coscinodiscophyceae</taxon>
        <taxon>Thalassiosirophycidae</taxon>
        <taxon>Stephanodiscales</taxon>
        <taxon>Stephanodiscaceae</taxon>
        <taxon>Cyclostephanos</taxon>
    </lineage>
</organism>
<evidence type="ECO:0000313" key="10">
    <source>
        <dbReference type="Proteomes" id="UP001530377"/>
    </source>
</evidence>
<feature type="transmembrane region" description="Helical" evidence="8">
    <location>
        <begin position="116"/>
        <end position="133"/>
    </location>
</feature>
<name>A0ABD3SEQ9_9STRA</name>
<feature type="region of interest" description="Disordered" evidence="7">
    <location>
        <begin position="184"/>
        <end position="219"/>
    </location>
</feature>
<dbReference type="PANTHER" id="PTHR30269">
    <property type="entry name" value="TRANSMEMBRANE PROTEIN YFCA"/>
    <property type="match status" value="1"/>
</dbReference>
<evidence type="ECO:0000256" key="5">
    <source>
        <dbReference type="ARBA" id="ARBA00022989"/>
    </source>
</evidence>
<keyword evidence="5 8" id="KW-1133">Transmembrane helix</keyword>
<dbReference type="GO" id="GO:0005886">
    <property type="term" value="C:plasma membrane"/>
    <property type="evidence" value="ECO:0007669"/>
    <property type="project" value="UniProtKB-SubCell"/>
</dbReference>
<evidence type="ECO:0008006" key="11">
    <source>
        <dbReference type="Google" id="ProtNLM"/>
    </source>
</evidence>
<keyword evidence="4 8" id="KW-0812">Transmembrane</keyword>
<evidence type="ECO:0000256" key="6">
    <source>
        <dbReference type="ARBA" id="ARBA00023136"/>
    </source>
</evidence>
<comment type="caution">
    <text evidence="9">The sequence shown here is derived from an EMBL/GenBank/DDBJ whole genome shotgun (WGS) entry which is preliminary data.</text>
</comment>
<evidence type="ECO:0000256" key="2">
    <source>
        <dbReference type="ARBA" id="ARBA00022448"/>
    </source>
</evidence>
<reference evidence="9 10" key="1">
    <citation type="submission" date="2024-10" db="EMBL/GenBank/DDBJ databases">
        <title>Updated reference genomes for cyclostephanoid diatoms.</title>
        <authorList>
            <person name="Roberts W.R."/>
            <person name="Alverson A.J."/>
        </authorList>
    </citation>
    <scope>NUCLEOTIDE SEQUENCE [LARGE SCALE GENOMIC DNA]</scope>
    <source>
        <strain evidence="9 10">AJA228-03</strain>
    </source>
</reference>
<evidence type="ECO:0000256" key="1">
    <source>
        <dbReference type="ARBA" id="ARBA00004651"/>
    </source>
</evidence>
<dbReference type="PANTHER" id="PTHR30269:SF37">
    <property type="entry name" value="MEMBRANE TRANSPORTER PROTEIN"/>
    <property type="match status" value="1"/>
</dbReference>
<evidence type="ECO:0000256" key="4">
    <source>
        <dbReference type="ARBA" id="ARBA00022692"/>
    </source>
</evidence>
<feature type="region of interest" description="Disordered" evidence="7">
    <location>
        <begin position="136"/>
        <end position="155"/>
    </location>
</feature>